<evidence type="ECO:0000313" key="3">
    <source>
        <dbReference type="EMBL" id="MCX2980266.1"/>
    </source>
</evidence>
<dbReference type="SUPFAM" id="SSF53474">
    <property type="entry name" value="alpha/beta-Hydrolases"/>
    <property type="match status" value="1"/>
</dbReference>
<dbReference type="RefSeq" id="WP_279244244.1">
    <property type="nucleotide sequence ID" value="NZ_SHNN01000001.1"/>
</dbReference>
<comment type="caution">
    <text evidence="3">The sequence shown here is derived from an EMBL/GenBank/DDBJ whole genome shotgun (WGS) entry which is preliminary data.</text>
</comment>
<reference evidence="3" key="1">
    <citation type="submission" date="2019-02" db="EMBL/GenBank/DDBJ databases">
        <authorList>
            <person name="Li S.-H."/>
        </authorList>
    </citation>
    <scope>NUCLEOTIDE SEQUENCE</scope>
    <source>
        <strain evidence="3">IMCC14734</strain>
    </source>
</reference>
<evidence type="ECO:0000256" key="1">
    <source>
        <dbReference type="ARBA" id="ARBA00022801"/>
    </source>
</evidence>
<dbReference type="InterPro" id="IPR000073">
    <property type="entry name" value="AB_hydrolase_1"/>
</dbReference>
<dbReference type="PANTHER" id="PTHR43329">
    <property type="entry name" value="EPOXIDE HYDROLASE"/>
    <property type="match status" value="1"/>
</dbReference>
<dbReference type="PRINTS" id="PR00412">
    <property type="entry name" value="EPOXHYDRLASE"/>
</dbReference>
<keyword evidence="1 3" id="KW-0378">Hydrolase</keyword>
<dbReference type="InterPro" id="IPR029058">
    <property type="entry name" value="AB_hydrolase_fold"/>
</dbReference>
<sequence>MLDSVEHLQISTNGIELHVASLGSGPLVIMCHGFPGLWYSWRKQMPAIAAAGFRALAVDTRGYGRSDRPQEFSAYDSQTQVADILGILDVLGEQQAIFIGQDFGAPLVWNICARAPQRVRAAVVFGVPYDFESAVGDSQDSEVELLGGSALSPSEQYALVAQDHFFHMHYFQTIGPADAELNAQPREFLTRLYWALSAKGNLLDWRNYPSDGTGYLDVLEPAGQPLPWSWMSEADMDYIVGEYTSAGAELTFRGGLSAYRVQDINWQIAKGYQGVKVDAPVLFMMGADDPVRDMMPAAAFEHMRSGVPNLTDIHYIDNAGHFVMQEQSEAVNALLIPYLTQYR</sequence>
<name>A0ABT3TEQ8_9GAMM</name>
<dbReference type="Pfam" id="PF00561">
    <property type="entry name" value="Abhydrolase_1"/>
    <property type="match status" value="1"/>
</dbReference>
<gene>
    <name evidence="3" type="ORF">EYC98_05210</name>
</gene>
<proteinExistence type="predicted"/>
<dbReference type="Gene3D" id="3.40.50.1820">
    <property type="entry name" value="alpha/beta hydrolase"/>
    <property type="match status" value="1"/>
</dbReference>
<dbReference type="GO" id="GO:0016787">
    <property type="term" value="F:hydrolase activity"/>
    <property type="evidence" value="ECO:0007669"/>
    <property type="project" value="UniProtKB-KW"/>
</dbReference>
<dbReference type="InterPro" id="IPR000639">
    <property type="entry name" value="Epox_hydrolase-like"/>
</dbReference>
<dbReference type="Proteomes" id="UP001143362">
    <property type="component" value="Unassembled WGS sequence"/>
</dbReference>
<accession>A0ABT3TEQ8</accession>
<organism evidence="3 4">
    <name type="scientific">Candidatus Litorirhabdus singularis</name>
    <dbReference type="NCBI Taxonomy" id="2518993"/>
    <lineage>
        <taxon>Bacteria</taxon>
        <taxon>Pseudomonadati</taxon>
        <taxon>Pseudomonadota</taxon>
        <taxon>Gammaproteobacteria</taxon>
        <taxon>Cellvibrionales</taxon>
        <taxon>Halieaceae</taxon>
        <taxon>Candidatus Litorirhabdus</taxon>
    </lineage>
</organism>
<evidence type="ECO:0000259" key="2">
    <source>
        <dbReference type="Pfam" id="PF00561"/>
    </source>
</evidence>
<dbReference type="EMBL" id="SHNN01000001">
    <property type="protein sequence ID" value="MCX2980266.1"/>
    <property type="molecule type" value="Genomic_DNA"/>
</dbReference>
<protein>
    <submittedName>
        <fullName evidence="3">Alpha/beta hydrolase</fullName>
    </submittedName>
</protein>
<evidence type="ECO:0000313" key="4">
    <source>
        <dbReference type="Proteomes" id="UP001143362"/>
    </source>
</evidence>
<keyword evidence="4" id="KW-1185">Reference proteome</keyword>
<feature type="domain" description="AB hydrolase-1" evidence="2">
    <location>
        <begin position="26"/>
        <end position="323"/>
    </location>
</feature>